<name>A0AAD0EDA3_9RHOB</name>
<proteinExistence type="predicted"/>
<protein>
    <submittedName>
        <fullName evidence="1">Uncharacterized protein</fullName>
    </submittedName>
</protein>
<organism evidence="1 2">
    <name type="scientific">Phaeobacter gallaeciensis</name>
    <dbReference type="NCBI Taxonomy" id="60890"/>
    <lineage>
        <taxon>Bacteria</taxon>
        <taxon>Pseudomonadati</taxon>
        <taxon>Pseudomonadota</taxon>
        <taxon>Alphaproteobacteria</taxon>
        <taxon>Rhodobacterales</taxon>
        <taxon>Roseobacteraceae</taxon>
        <taxon>Phaeobacter</taxon>
    </lineage>
</organism>
<dbReference type="Proteomes" id="UP000217545">
    <property type="component" value="Chromosome"/>
</dbReference>
<dbReference type="AlphaFoldDB" id="A0AAD0EDA3"/>
<evidence type="ECO:0000313" key="1">
    <source>
        <dbReference type="EMBL" id="ATF06303.1"/>
    </source>
</evidence>
<accession>A0AAD0EDA3</accession>
<dbReference type="RefSeq" id="WP_024097647.1">
    <property type="nucleotide sequence ID" value="NZ_CP010588.1"/>
</dbReference>
<sequence>MKRRSFLTGSITIPALGVGIAAGAAAKDPHPEWLDQWRALRADWLLHEDGSDAAERILERGDELERNLMETMPATLAGIAAQIQFALEDRLVGEVYRGGVFDGLDERMFRNIAATLDAAA</sequence>
<dbReference type="EMBL" id="CP010784">
    <property type="protein sequence ID" value="ATF06303.1"/>
    <property type="molecule type" value="Genomic_DNA"/>
</dbReference>
<reference evidence="1 2" key="1">
    <citation type="journal article" date="2017" name="Front. Microbiol.">
        <title>Phaeobacter piscinae sp. nov., a species of the Roseobacter group and potential aquaculture probiont.</title>
        <authorList>
            <person name="Sonnenschein E.C."/>
            <person name="Phippen C.B.W."/>
            <person name="Nielsen K.F."/>
            <person name="Mateiu R.V."/>
            <person name="Melchiorsen J."/>
            <person name="Gram L."/>
            <person name="Overmann J."/>
            <person name="Freese H.M."/>
        </authorList>
    </citation>
    <scope>NUCLEOTIDE SEQUENCE [LARGE SCALE GENOMIC DNA]</scope>
    <source>
        <strain evidence="1 2">P63</strain>
    </source>
</reference>
<dbReference type="GeneID" id="31846631"/>
<gene>
    <name evidence="1" type="ORF">PhaeoP63_02237</name>
</gene>
<evidence type="ECO:0000313" key="2">
    <source>
        <dbReference type="Proteomes" id="UP000217545"/>
    </source>
</evidence>